<feature type="compositionally biased region" description="Low complexity" evidence="1">
    <location>
        <begin position="159"/>
        <end position="175"/>
    </location>
</feature>
<feature type="region of interest" description="Disordered" evidence="1">
    <location>
        <begin position="148"/>
        <end position="197"/>
    </location>
</feature>
<dbReference type="EMBL" id="KZ293428">
    <property type="protein sequence ID" value="PBK69923.1"/>
    <property type="molecule type" value="Genomic_DNA"/>
</dbReference>
<evidence type="ECO:0000313" key="3">
    <source>
        <dbReference type="Proteomes" id="UP000218334"/>
    </source>
</evidence>
<organism evidence="2 3">
    <name type="scientific">Armillaria solidipes</name>
    <dbReference type="NCBI Taxonomy" id="1076256"/>
    <lineage>
        <taxon>Eukaryota</taxon>
        <taxon>Fungi</taxon>
        <taxon>Dikarya</taxon>
        <taxon>Basidiomycota</taxon>
        <taxon>Agaricomycotina</taxon>
        <taxon>Agaricomycetes</taxon>
        <taxon>Agaricomycetidae</taxon>
        <taxon>Agaricales</taxon>
        <taxon>Marasmiineae</taxon>
        <taxon>Physalacriaceae</taxon>
        <taxon>Armillaria</taxon>
    </lineage>
</organism>
<feature type="region of interest" description="Disordered" evidence="1">
    <location>
        <begin position="225"/>
        <end position="250"/>
    </location>
</feature>
<proteinExistence type="predicted"/>
<reference evidence="3" key="1">
    <citation type="journal article" date="2017" name="Nat. Ecol. Evol.">
        <title>Genome expansion and lineage-specific genetic innovations in the forest pathogenic fungi Armillaria.</title>
        <authorList>
            <person name="Sipos G."/>
            <person name="Prasanna A.N."/>
            <person name="Walter M.C."/>
            <person name="O'Connor E."/>
            <person name="Balint B."/>
            <person name="Krizsan K."/>
            <person name="Kiss B."/>
            <person name="Hess J."/>
            <person name="Varga T."/>
            <person name="Slot J."/>
            <person name="Riley R."/>
            <person name="Boka B."/>
            <person name="Rigling D."/>
            <person name="Barry K."/>
            <person name="Lee J."/>
            <person name="Mihaltcheva S."/>
            <person name="LaButti K."/>
            <person name="Lipzen A."/>
            <person name="Waldron R."/>
            <person name="Moloney N.M."/>
            <person name="Sperisen C."/>
            <person name="Kredics L."/>
            <person name="Vagvoelgyi C."/>
            <person name="Patrignani A."/>
            <person name="Fitzpatrick D."/>
            <person name="Nagy I."/>
            <person name="Doyle S."/>
            <person name="Anderson J.B."/>
            <person name="Grigoriev I.V."/>
            <person name="Gueldener U."/>
            <person name="Muensterkoetter M."/>
            <person name="Nagy L.G."/>
        </authorList>
    </citation>
    <scope>NUCLEOTIDE SEQUENCE [LARGE SCALE GENOMIC DNA]</scope>
    <source>
        <strain evidence="3">28-4</strain>
    </source>
</reference>
<keyword evidence="3" id="KW-1185">Reference proteome</keyword>
<gene>
    <name evidence="2" type="ORF">ARMSODRAFT_956744</name>
</gene>
<evidence type="ECO:0000256" key="1">
    <source>
        <dbReference type="SAM" id="MobiDB-lite"/>
    </source>
</evidence>
<dbReference type="STRING" id="1076256.A0A2H3C1A8"/>
<evidence type="ECO:0000313" key="2">
    <source>
        <dbReference type="EMBL" id="PBK69923.1"/>
    </source>
</evidence>
<sequence length="250" mass="27342">MQAIDMNAISSVISFLTDALIPFCSPVMVQKIRFQLMTSLRSVQSLSLIPYAHPPRPMYDACLITGLPWAQWMLLLGNQPIHITITPLHVHAHVSTRMIALWEADADLRPTNIPSIARQRPLAKPKPCVRARLPILIPTLLDLSSSEADADMDCDSDTESNASSSSCFSSASDESMTSVSSRGSSKPNSKPYLPRQTPTIKRVVTTYLYKGGSTVVATGGVMLGPHATTKKSSPRVLLGPDDDDSWRRRV</sequence>
<feature type="compositionally biased region" description="Acidic residues" evidence="1">
    <location>
        <begin position="148"/>
        <end position="158"/>
    </location>
</feature>
<dbReference type="Proteomes" id="UP000218334">
    <property type="component" value="Unassembled WGS sequence"/>
</dbReference>
<protein>
    <submittedName>
        <fullName evidence="2">Uncharacterized protein</fullName>
    </submittedName>
</protein>
<accession>A0A2H3C1A8</accession>
<dbReference type="AlphaFoldDB" id="A0A2H3C1A8"/>
<feature type="compositionally biased region" description="Polar residues" evidence="1">
    <location>
        <begin position="176"/>
        <end position="188"/>
    </location>
</feature>
<name>A0A2H3C1A8_9AGAR</name>